<organism evidence="5">
    <name type="scientific">hydrothermal vent metagenome</name>
    <dbReference type="NCBI Taxonomy" id="652676"/>
    <lineage>
        <taxon>unclassified sequences</taxon>
        <taxon>metagenomes</taxon>
        <taxon>ecological metagenomes</taxon>
    </lineage>
</organism>
<keyword evidence="1 5" id="KW-0808">Transferase</keyword>
<name>A0A3B1BAY7_9ZZZZ</name>
<gene>
    <name evidence="5" type="ORF">MNBD_GAMMA24-1169</name>
</gene>
<dbReference type="AlphaFoldDB" id="A0A3B1BAY7"/>
<dbReference type="SUPFAM" id="SSF52540">
    <property type="entry name" value="P-loop containing nucleoside triphosphate hydrolases"/>
    <property type="match status" value="1"/>
</dbReference>
<reference evidence="5" key="1">
    <citation type="submission" date="2018-06" db="EMBL/GenBank/DDBJ databases">
        <authorList>
            <person name="Zhirakovskaya E."/>
        </authorList>
    </citation>
    <scope>NUCLEOTIDE SEQUENCE</scope>
</reference>
<dbReference type="InterPro" id="IPR006259">
    <property type="entry name" value="Adenyl_kin_sub"/>
</dbReference>
<dbReference type="NCBIfam" id="NF001380">
    <property type="entry name" value="PRK00279.1-2"/>
    <property type="match status" value="1"/>
</dbReference>
<keyword evidence="2" id="KW-0547">Nucleotide-binding</keyword>
<accession>A0A3B1BAY7</accession>
<protein>
    <submittedName>
        <fullName evidence="5">Adenylate kinase</fullName>
        <ecNumber evidence="5">2.7.4.3</ecNumber>
    </submittedName>
</protein>
<dbReference type="CDD" id="cd01428">
    <property type="entry name" value="ADK"/>
    <property type="match status" value="1"/>
</dbReference>
<dbReference type="GO" id="GO:0004017">
    <property type="term" value="F:AMP kinase activity"/>
    <property type="evidence" value="ECO:0007669"/>
    <property type="project" value="UniProtKB-EC"/>
</dbReference>
<evidence type="ECO:0000256" key="3">
    <source>
        <dbReference type="ARBA" id="ARBA00022777"/>
    </source>
</evidence>
<sequence>MKLILLGAPGAGKGTVAKLLTAVDGSVQISTGDILRGAVQAGSELGKKAEAFMKAGDLVPDELIMGIMGDRLQEPDCEKGFLLDGFPRTIPQAEALKELLSKLGIELDMAVSLDVPREVILDRLTTRRTCSNSDCQAIYNVKSNPTKVEGICDKCGSPVIQRDDETEEAISKRLETYTEKTAPLVSFYEKEGLLMSVNATSSDVVVSSIKEKLGL</sequence>
<dbReference type="InterPro" id="IPR027417">
    <property type="entry name" value="P-loop_NTPase"/>
</dbReference>
<proteinExistence type="inferred from homology"/>
<evidence type="ECO:0000313" key="5">
    <source>
        <dbReference type="EMBL" id="VAX13232.1"/>
    </source>
</evidence>
<keyword evidence="3 5" id="KW-0418">Kinase</keyword>
<dbReference type="Gene3D" id="3.40.50.300">
    <property type="entry name" value="P-loop containing nucleotide triphosphate hydrolases"/>
    <property type="match status" value="1"/>
</dbReference>
<dbReference type="NCBIfam" id="TIGR01351">
    <property type="entry name" value="adk"/>
    <property type="match status" value="1"/>
</dbReference>
<dbReference type="PROSITE" id="PS00113">
    <property type="entry name" value="ADENYLATE_KINASE"/>
    <property type="match status" value="1"/>
</dbReference>
<evidence type="ECO:0000256" key="2">
    <source>
        <dbReference type="ARBA" id="ARBA00022741"/>
    </source>
</evidence>
<dbReference type="FunFam" id="3.40.50.300:FF:000106">
    <property type="entry name" value="Adenylate kinase mitochondrial"/>
    <property type="match status" value="1"/>
</dbReference>
<feature type="domain" description="Adenylate kinase active site lid" evidence="4">
    <location>
        <begin position="127"/>
        <end position="164"/>
    </location>
</feature>
<dbReference type="EMBL" id="UOFZ01000106">
    <property type="protein sequence ID" value="VAX13232.1"/>
    <property type="molecule type" value="Genomic_DNA"/>
</dbReference>
<dbReference type="NCBIfam" id="NF001381">
    <property type="entry name" value="PRK00279.1-3"/>
    <property type="match status" value="1"/>
</dbReference>
<dbReference type="EC" id="2.7.4.3" evidence="5"/>
<dbReference type="Pfam" id="PF05191">
    <property type="entry name" value="ADK_lid"/>
    <property type="match status" value="1"/>
</dbReference>
<evidence type="ECO:0000256" key="1">
    <source>
        <dbReference type="ARBA" id="ARBA00022679"/>
    </source>
</evidence>
<dbReference type="InterPro" id="IPR033690">
    <property type="entry name" value="Adenylat_kinase_CS"/>
</dbReference>
<dbReference type="InterPro" id="IPR007862">
    <property type="entry name" value="Adenylate_kinase_lid-dom"/>
</dbReference>
<dbReference type="PANTHER" id="PTHR23359">
    <property type="entry name" value="NUCLEOTIDE KINASE"/>
    <property type="match status" value="1"/>
</dbReference>
<dbReference type="HAMAP" id="MF_00235">
    <property type="entry name" value="Adenylate_kinase_Adk"/>
    <property type="match status" value="1"/>
</dbReference>
<dbReference type="InterPro" id="IPR000850">
    <property type="entry name" value="Adenylat/UMP-CMP_kin"/>
</dbReference>
<dbReference type="PRINTS" id="PR00094">
    <property type="entry name" value="ADENYLTKNASE"/>
</dbReference>
<dbReference type="Pfam" id="PF00406">
    <property type="entry name" value="ADK"/>
    <property type="match status" value="1"/>
</dbReference>
<dbReference type="GO" id="GO:0005524">
    <property type="term" value="F:ATP binding"/>
    <property type="evidence" value="ECO:0007669"/>
    <property type="project" value="InterPro"/>
</dbReference>
<dbReference type="NCBIfam" id="NF011100">
    <property type="entry name" value="PRK14527.1"/>
    <property type="match status" value="1"/>
</dbReference>
<evidence type="ECO:0000259" key="4">
    <source>
        <dbReference type="Pfam" id="PF05191"/>
    </source>
</evidence>